<evidence type="ECO:0000313" key="12">
    <source>
        <dbReference type="Proteomes" id="UP001652660"/>
    </source>
</evidence>
<dbReference type="RefSeq" id="XP_027117134.2">
    <property type="nucleotide sequence ID" value="XM_027261333.2"/>
</dbReference>
<feature type="binding site" evidence="9">
    <location>
        <position position="108"/>
    </location>
    <ligand>
        <name>UDP-alpha-D-glucose</name>
        <dbReference type="ChEBI" id="CHEBI:58885"/>
    </ligand>
</feature>
<feature type="binding site" evidence="10">
    <location>
        <position position="298"/>
    </location>
    <ligand>
        <name>Mn(2+)</name>
        <dbReference type="ChEBI" id="CHEBI:29035"/>
    </ligand>
</feature>
<feature type="binding site" evidence="10">
    <location>
        <position position="274"/>
    </location>
    <ligand>
        <name>Mn(2+)</name>
        <dbReference type="ChEBI" id="CHEBI:29035"/>
    </ligand>
</feature>
<dbReference type="InterPro" id="IPR029044">
    <property type="entry name" value="Nucleotide-diphossugar_trans"/>
</dbReference>
<keyword evidence="4 11" id="KW-0812">Transmembrane</keyword>
<dbReference type="Proteomes" id="UP001652660">
    <property type="component" value="Chromosome 3c"/>
</dbReference>
<dbReference type="GO" id="GO:0071555">
    <property type="term" value="P:cell wall organization"/>
    <property type="evidence" value="ECO:0007669"/>
    <property type="project" value="UniProtKB-KW"/>
</dbReference>
<dbReference type="PANTHER" id="PTHR13301">
    <property type="entry name" value="X-BOX TRANSCRIPTION FACTOR-RELATED"/>
    <property type="match status" value="1"/>
</dbReference>
<keyword evidence="6 11" id="KW-0472">Membrane</keyword>
<evidence type="ECO:0000256" key="11">
    <source>
        <dbReference type="SAM" id="Phobius"/>
    </source>
</evidence>
<sequence>MEPPLHSVRPLHRTIFNRIFAVIYSIALLLLLFHHALNLFSSTSILSFFISISMFISDLLLAFMWPTGQGFRICPVTREVFPENLEKTVDKKDFPDLDIFICTADPYKEPPVNVVNTALSVLAYDYPTEKLSVYVSDDGGSELTLFAFMEAAKFGTHWLPFCRENKVLDRCPEAYFRSKYTLNSETDKIKIMYEQMKKRIENVVESGKVSEYITSEEEHEAFIKWNKEFTRQDHPAVIQVLLESCKDKDVTGFPMPNLIYVSREKSRTSPHQFKAGALNTLLRVSAVMTNGPIILIQDCDMISNDPRTPYNVLCYFMDASIRPKLAYVQFPQCFNGLNKNDIYSSEMKRWFHINPMGMDGLLGPDNMGPGCFFTRRAFFGGPSMSLFVQPELPQLSPDHEVNSSIKSKHILELADRLAGCNYEKGTNWGSKIGFRYGSLVEDYYTGYHLHSQGWISIFCQPKRPAFLGDIPITLLDVINQQIRWGVGLLEVAFSRYSPLTFGMQALGPLMSLCYAYYAFNSIWSIPITTYSFLPQLILLNKIYIFPKVSDPWFILYAFLFLGAYGQDCLEFILAQGTLTRWWSEQRIWLIRGLTNELFGSLEYLIKIMGFTTQGFHVTSKLVDDEQSKRYDRGIFEFGVASPIFLPLATAAIINLAALLHGTMQILKGGNFDESFVQLFISGFGMVNCLPVFEAMVLRTDKGRMPIKTTLISIISALCLYIVASFILKI</sequence>
<feature type="binding site" evidence="9">
    <location>
        <position position="109"/>
    </location>
    <ligand>
        <name>UDP-alpha-D-glucose</name>
        <dbReference type="ChEBI" id="CHEBI:58885"/>
    </ligand>
</feature>
<evidence type="ECO:0000256" key="8">
    <source>
        <dbReference type="PIRSR" id="PIRSR605150-1"/>
    </source>
</evidence>
<dbReference type="OrthoDB" id="72851at2759"/>
<feature type="transmembrane region" description="Helical" evidence="11">
    <location>
        <begin position="15"/>
        <end position="33"/>
    </location>
</feature>
<evidence type="ECO:0000313" key="13">
    <source>
        <dbReference type="RefSeq" id="XP_027117134.2"/>
    </source>
</evidence>
<evidence type="ECO:0000256" key="6">
    <source>
        <dbReference type="ARBA" id="ARBA00023136"/>
    </source>
</evidence>
<evidence type="ECO:0000256" key="10">
    <source>
        <dbReference type="PIRSR" id="PIRSR605150-3"/>
    </source>
</evidence>
<feature type="transmembrane region" description="Helical" evidence="11">
    <location>
        <begin position="45"/>
        <end position="65"/>
    </location>
</feature>
<feature type="transmembrane region" description="Helical" evidence="11">
    <location>
        <begin position="678"/>
        <end position="697"/>
    </location>
</feature>
<dbReference type="GO" id="GO:0030244">
    <property type="term" value="P:cellulose biosynthetic process"/>
    <property type="evidence" value="ECO:0007669"/>
    <property type="project" value="InterPro"/>
</dbReference>
<evidence type="ECO:0000256" key="9">
    <source>
        <dbReference type="PIRSR" id="PIRSR605150-2"/>
    </source>
</evidence>
<feature type="transmembrane region" description="Helical" evidence="11">
    <location>
        <begin position="553"/>
        <end position="574"/>
    </location>
</feature>
<dbReference type="GO" id="GO:0016760">
    <property type="term" value="F:cellulose synthase (UDP-forming) activity"/>
    <property type="evidence" value="ECO:0007669"/>
    <property type="project" value="InterPro"/>
</dbReference>
<comment type="subcellular location">
    <subcellularLocation>
        <location evidence="1">Endomembrane system</location>
        <topology evidence="1">Multi-pass membrane protein</topology>
    </subcellularLocation>
</comment>
<feature type="transmembrane region" description="Helical" evidence="11">
    <location>
        <begin position="709"/>
        <end position="727"/>
    </location>
</feature>
<accession>A0A6P6WNX4</accession>
<dbReference type="AlphaFoldDB" id="A0A6P6WNX4"/>
<dbReference type="InterPro" id="IPR005150">
    <property type="entry name" value="Cellulose_synth"/>
</dbReference>
<gene>
    <name evidence="13" type="primary">LOC113734690</name>
</gene>
<dbReference type="SUPFAM" id="SSF53448">
    <property type="entry name" value="Nucleotide-diphospho-sugar transferases"/>
    <property type="match status" value="1"/>
</dbReference>
<evidence type="ECO:0000256" key="7">
    <source>
        <dbReference type="ARBA" id="ARBA00023316"/>
    </source>
</evidence>
<feature type="active site" evidence="8">
    <location>
        <position position="442"/>
    </location>
</feature>
<keyword evidence="5 11" id="KW-1133">Transmembrane helix</keyword>
<proteinExistence type="predicted"/>
<keyword evidence="12" id="KW-1185">Reference proteome</keyword>
<reference evidence="12" key="1">
    <citation type="journal article" date="2025" name="Foods">
        <title>Unveiling the Microbial Signatures of Arabica Coffee Cherries: Insights into Ripeness Specific Diversity, Functional Traits, and Implications for Quality and Safety.</title>
        <authorList>
            <consortium name="RefSeq"/>
            <person name="Tenea G.N."/>
            <person name="Cifuentes V."/>
            <person name="Reyes P."/>
            <person name="Cevallos-Vallejos M."/>
        </authorList>
    </citation>
    <scope>NUCLEOTIDE SEQUENCE [LARGE SCALE GENOMIC DNA]</scope>
</reference>
<keyword evidence="2" id="KW-0328">Glycosyltransferase</keyword>
<dbReference type="GO" id="GO:0012505">
    <property type="term" value="C:endomembrane system"/>
    <property type="evidence" value="ECO:0007669"/>
    <property type="project" value="UniProtKB-SubCell"/>
</dbReference>
<keyword evidence="7" id="KW-0961">Cell wall biogenesis/degradation</keyword>
<dbReference type="Pfam" id="PF03552">
    <property type="entry name" value="Cellulose_synt"/>
    <property type="match status" value="2"/>
</dbReference>
<feature type="transmembrane region" description="Helical" evidence="11">
    <location>
        <begin position="634"/>
        <end position="658"/>
    </location>
</feature>
<keyword evidence="3" id="KW-0808">Transferase</keyword>
<dbReference type="Gene3D" id="3.90.550.10">
    <property type="entry name" value="Spore Coat Polysaccharide Biosynthesis Protein SpsA, Chain A"/>
    <property type="match status" value="2"/>
</dbReference>
<dbReference type="GO" id="GO:0016020">
    <property type="term" value="C:membrane"/>
    <property type="evidence" value="ECO:0007669"/>
    <property type="project" value="InterPro"/>
</dbReference>
<reference evidence="13" key="2">
    <citation type="submission" date="2025-08" db="UniProtKB">
        <authorList>
            <consortium name="RefSeq"/>
        </authorList>
    </citation>
    <scope>IDENTIFICATION</scope>
    <source>
        <tissue evidence="13">Leaves</tissue>
    </source>
</reference>
<evidence type="ECO:0000256" key="4">
    <source>
        <dbReference type="ARBA" id="ARBA00022692"/>
    </source>
</evidence>
<evidence type="ECO:0000256" key="5">
    <source>
        <dbReference type="ARBA" id="ARBA00022989"/>
    </source>
</evidence>
<dbReference type="GeneID" id="113734690"/>
<feature type="binding site" evidence="9">
    <location>
        <position position="138"/>
    </location>
    <ligand>
        <name>UDP-alpha-D-glucose</name>
        <dbReference type="ChEBI" id="CHEBI:58885"/>
    </ligand>
</feature>
<evidence type="ECO:0000256" key="3">
    <source>
        <dbReference type="ARBA" id="ARBA00022679"/>
    </source>
</evidence>
<organism evidence="12 13">
    <name type="scientific">Coffea arabica</name>
    <name type="common">Arabian coffee</name>
    <dbReference type="NCBI Taxonomy" id="13443"/>
    <lineage>
        <taxon>Eukaryota</taxon>
        <taxon>Viridiplantae</taxon>
        <taxon>Streptophyta</taxon>
        <taxon>Embryophyta</taxon>
        <taxon>Tracheophyta</taxon>
        <taxon>Spermatophyta</taxon>
        <taxon>Magnoliopsida</taxon>
        <taxon>eudicotyledons</taxon>
        <taxon>Gunneridae</taxon>
        <taxon>Pentapetalae</taxon>
        <taxon>asterids</taxon>
        <taxon>lamiids</taxon>
        <taxon>Gentianales</taxon>
        <taxon>Rubiaceae</taxon>
        <taxon>Ixoroideae</taxon>
        <taxon>Gardenieae complex</taxon>
        <taxon>Bertiereae - Coffeeae clade</taxon>
        <taxon>Coffeeae</taxon>
        <taxon>Coffea</taxon>
    </lineage>
</organism>
<name>A0A6P6WNX4_COFAR</name>
<feature type="active site" evidence="8">
    <location>
        <position position="138"/>
    </location>
</feature>
<protein>
    <submittedName>
        <fullName evidence="13">Cellulose synthase-like protein G3</fullName>
    </submittedName>
</protein>
<evidence type="ECO:0000256" key="2">
    <source>
        <dbReference type="ARBA" id="ARBA00022676"/>
    </source>
</evidence>
<evidence type="ECO:0000256" key="1">
    <source>
        <dbReference type="ARBA" id="ARBA00004127"/>
    </source>
</evidence>